<name>A0ACC2F6Z0_DALPE</name>
<protein>
    <submittedName>
        <fullName evidence="1">Uncharacterized protein</fullName>
    </submittedName>
</protein>
<proteinExistence type="predicted"/>
<reference evidence="1" key="1">
    <citation type="submission" date="2021-05" db="EMBL/GenBank/DDBJ databases">
        <authorList>
            <person name="Pan Q."/>
            <person name="Jouanno E."/>
            <person name="Zahm M."/>
            <person name="Klopp C."/>
            <person name="Cabau C."/>
            <person name="Louis A."/>
            <person name="Berthelot C."/>
            <person name="Parey E."/>
            <person name="Roest Crollius H."/>
            <person name="Montfort J."/>
            <person name="Robinson-Rechavi M."/>
            <person name="Bouchez O."/>
            <person name="Lampietro C."/>
            <person name="Lopez Roques C."/>
            <person name="Donnadieu C."/>
            <person name="Postlethwait J."/>
            <person name="Bobe J."/>
            <person name="Dillon D."/>
            <person name="Chandos A."/>
            <person name="von Hippel F."/>
            <person name="Guiguen Y."/>
        </authorList>
    </citation>
    <scope>NUCLEOTIDE SEQUENCE</scope>
    <source>
        <strain evidence="1">YG-Jan2019</strain>
    </source>
</reference>
<sequence length="734" mass="82614">MEFPVDVLGSVRTEEEEEQAAYHYMTQLRYISLADADTFTLSSHRMVRISLSNVGFMPIYGGDLKHKVLALFAPDDQLTAVALFLAGRWWSVEDILKTSDRSRTGLIKVQSFVERIVLYVLNRVVYRVGEMDQPEVPFLCHGQHDFAKLLWKGGQAIGFYSVKPKDSLCSNFVTQRYQLPVMDSIFVRKRERGSGHGLEMLENFVDSFTDDQLGLKYPLSLTMYKVCRKYLGRYPADQDLLWVVEGVGGAYQRESVFSKIKALALNGVIRIGKVNGDHSSDVNMEDDCPHVTGDSMVVNKLLDFTEVMDETPLSTNRSGRQNKRGREETEEFTDESQPLKMNRLEVEEAGVTTCTTTERGEEEEEEVEEEEEDDSREEQTAVASELEKDITTQEVEEVNGELTDDQEVEEGNGELTDDQEEEEKLEEIAEKQMEGEVALKLPEAPPDIELTEEDWEMKKEEEVETKKSKDTVKEDFVESTEPVVEKGDLFHLVKQPAYAPEEDHSPVEADPGDSSISGEHAVEDTHVVLEEWGVLEEAGATLMEGEEEEAGEEAEGPRPPEKSTSAQTVDLDSSSQETVLQVGLVGLSFQPLEEAENKPPYGEVEKVGMNQEDEAIMVEGEKEEEESESSDDGEKVPSSRRSGSDSLTPPKRKSKRLSRGVTELQEPDTEQSEVEEEKAKATKEEEGAVEQRLVEKAEDDDDEEEQPPVVDQRALRRKSKTGQTPKKARGKRRS</sequence>
<comment type="caution">
    <text evidence="1">The sequence shown here is derived from an EMBL/GenBank/DDBJ whole genome shotgun (WGS) entry which is preliminary data.</text>
</comment>
<evidence type="ECO:0000313" key="1">
    <source>
        <dbReference type="EMBL" id="KAJ7987000.1"/>
    </source>
</evidence>
<dbReference type="Proteomes" id="UP001157502">
    <property type="component" value="Chromosome 33"/>
</dbReference>
<accession>A0ACC2F6Z0</accession>
<gene>
    <name evidence="1" type="ORF">DPEC_G00334220</name>
</gene>
<evidence type="ECO:0000313" key="2">
    <source>
        <dbReference type="Proteomes" id="UP001157502"/>
    </source>
</evidence>
<dbReference type="EMBL" id="CM055760">
    <property type="protein sequence ID" value="KAJ7987000.1"/>
    <property type="molecule type" value="Genomic_DNA"/>
</dbReference>
<keyword evidence="2" id="KW-1185">Reference proteome</keyword>
<organism evidence="1 2">
    <name type="scientific">Dallia pectoralis</name>
    <name type="common">Alaska blackfish</name>
    <dbReference type="NCBI Taxonomy" id="75939"/>
    <lineage>
        <taxon>Eukaryota</taxon>
        <taxon>Metazoa</taxon>
        <taxon>Chordata</taxon>
        <taxon>Craniata</taxon>
        <taxon>Vertebrata</taxon>
        <taxon>Euteleostomi</taxon>
        <taxon>Actinopterygii</taxon>
        <taxon>Neopterygii</taxon>
        <taxon>Teleostei</taxon>
        <taxon>Protacanthopterygii</taxon>
        <taxon>Esociformes</taxon>
        <taxon>Umbridae</taxon>
        <taxon>Dallia</taxon>
    </lineage>
</organism>